<reference evidence="1" key="1">
    <citation type="submission" date="2023-10" db="EMBL/GenBank/DDBJ databases">
        <title>Development of a sustainable strategy for remediation of hydrocarbon-contaminated territories based on the waste exchange concept.</title>
        <authorList>
            <person name="Krivoruchko A."/>
        </authorList>
    </citation>
    <scope>NUCLEOTIDE SEQUENCE</scope>
    <source>
        <strain evidence="1">IEGM 68</strain>
    </source>
</reference>
<dbReference type="AlphaFoldDB" id="A0AAE4UYR2"/>
<evidence type="ECO:0000313" key="2">
    <source>
        <dbReference type="Proteomes" id="UP001185863"/>
    </source>
</evidence>
<proteinExistence type="predicted"/>
<accession>A0AAE4UYR2</accession>
<dbReference type="RefSeq" id="WP_213576383.1">
    <property type="nucleotide sequence ID" value="NZ_JAWLUP010000021.1"/>
</dbReference>
<gene>
    <name evidence="1" type="ORF">R4315_11350</name>
</gene>
<organism evidence="1 2">
    <name type="scientific">Rhodococcus oxybenzonivorans</name>
    <dbReference type="NCBI Taxonomy" id="1990687"/>
    <lineage>
        <taxon>Bacteria</taxon>
        <taxon>Bacillati</taxon>
        <taxon>Actinomycetota</taxon>
        <taxon>Actinomycetes</taxon>
        <taxon>Mycobacteriales</taxon>
        <taxon>Nocardiaceae</taxon>
        <taxon>Rhodococcus</taxon>
    </lineage>
</organism>
<protein>
    <submittedName>
        <fullName evidence="1">Uncharacterized protein</fullName>
    </submittedName>
</protein>
<dbReference type="EMBL" id="JAWLUP010000021">
    <property type="protein sequence ID" value="MDV7265142.1"/>
    <property type="molecule type" value="Genomic_DNA"/>
</dbReference>
<dbReference type="Proteomes" id="UP001185863">
    <property type="component" value="Unassembled WGS sequence"/>
</dbReference>
<evidence type="ECO:0000313" key="1">
    <source>
        <dbReference type="EMBL" id="MDV7265142.1"/>
    </source>
</evidence>
<sequence length="52" mass="5871">MTEFILWILPLVIFMLSPALAPTLIHGCGHLYDKLRPTATIENARDGDCDRM</sequence>
<comment type="caution">
    <text evidence="1">The sequence shown here is derived from an EMBL/GenBank/DDBJ whole genome shotgun (WGS) entry which is preliminary data.</text>
</comment>
<name>A0AAE4UYR2_9NOCA</name>